<dbReference type="SMART" id="SM00091">
    <property type="entry name" value="PAS"/>
    <property type="match status" value="1"/>
</dbReference>
<dbReference type="InterPro" id="IPR005467">
    <property type="entry name" value="His_kinase_dom"/>
</dbReference>
<dbReference type="Pfam" id="PF00072">
    <property type="entry name" value="Response_reg"/>
    <property type="match status" value="1"/>
</dbReference>
<dbReference type="GO" id="GO:0006355">
    <property type="term" value="P:regulation of DNA-templated transcription"/>
    <property type="evidence" value="ECO:0007669"/>
    <property type="project" value="InterPro"/>
</dbReference>
<keyword evidence="7" id="KW-0808">Transferase</keyword>
<keyword evidence="4" id="KW-1003">Cell membrane</keyword>
<dbReference type="AlphaFoldDB" id="A0A2G1MJU9"/>
<dbReference type="InterPro" id="IPR000014">
    <property type="entry name" value="PAS"/>
</dbReference>
<feature type="domain" description="Histidine kinase" evidence="18">
    <location>
        <begin position="368"/>
        <end position="585"/>
    </location>
</feature>
<dbReference type="Gene3D" id="3.30.450.20">
    <property type="entry name" value="PAS domain"/>
    <property type="match status" value="1"/>
</dbReference>
<feature type="modified residue" description="4-aspartylphosphate" evidence="15">
    <location>
        <position position="657"/>
    </location>
</feature>
<dbReference type="InterPro" id="IPR036097">
    <property type="entry name" value="HisK_dim/P_sf"/>
</dbReference>
<keyword evidence="10" id="KW-0067">ATP-binding</keyword>
<reference evidence="23 24" key="1">
    <citation type="submission" date="2017-08" db="EMBL/GenBank/DDBJ databases">
        <title>Draft Genome Sequence of Loktanella cinnabarina Strain XM1, Isolated from Coastal Surface Water.</title>
        <authorList>
            <person name="Ma R."/>
            <person name="Wang J."/>
            <person name="Wang Q."/>
            <person name="Ma Z."/>
            <person name="Li J."/>
            <person name="Chen L."/>
        </authorList>
    </citation>
    <scope>NUCLEOTIDE SEQUENCE [LARGE SCALE GENOMIC DNA]</scope>
    <source>
        <strain evidence="23 24">XM1</strain>
    </source>
</reference>
<evidence type="ECO:0000256" key="4">
    <source>
        <dbReference type="ARBA" id="ARBA00022475"/>
    </source>
</evidence>
<dbReference type="CDD" id="cd00082">
    <property type="entry name" value="HisKA"/>
    <property type="match status" value="1"/>
</dbReference>
<dbReference type="InterPro" id="IPR036890">
    <property type="entry name" value="HATPase_C_sf"/>
</dbReference>
<evidence type="ECO:0000259" key="21">
    <source>
        <dbReference type="PROSITE" id="PS50113"/>
    </source>
</evidence>
<evidence type="ECO:0000313" key="24">
    <source>
        <dbReference type="Proteomes" id="UP000221860"/>
    </source>
</evidence>
<feature type="domain" description="PAC" evidence="21">
    <location>
        <begin position="300"/>
        <end position="350"/>
    </location>
</feature>
<dbReference type="Gene3D" id="3.30.565.10">
    <property type="entry name" value="Histidine kinase-like ATPase, C-terminal domain"/>
    <property type="match status" value="1"/>
</dbReference>
<keyword evidence="24" id="KW-1185">Reference proteome</keyword>
<dbReference type="SUPFAM" id="SSF47226">
    <property type="entry name" value="Histidine-containing phosphotransfer domain, HPT domain"/>
    <property type="match status" value="1"/>
</dbReference>
<evidence type="ECO:0000256" key="15">
    <source>
        <dbReference type="PROSITE-ProRule" id="PRU00169"/>
    </source>
</evidence>
<dbReference type="SMART" id="SM00387">
    <property type="entry name" value="HATPase_c"/>
    <property type="match status" value="1"/>
</dbReference>
<evidence type="ECO:0000256" key="17">
    <source>
        <dbReference type="SAM" id="Phobius"/>
    </source>
</evidence>
<dbReference type="CDD" id="cd17546">
    <property type="entry name" value="REC_hyHK_CKI1_RcsC-like"/>
    <property type="match status" value="1"/>
</dbReference>
<dbReference type="NCBIfam" id="TIGR00229">
    <property type="entry name" value="sensory_box"/>
    <property type="match status" value="1"/>
</dbReference>
<dbReference type="Proteomes" id="UP000221860">
    <property type="component" value="Unassembled WGS sequence"/>
</dbReference>
<keyword evidence="8 17" id="KW-0812">Transmembrane</keyword>
<evidence type="ECO:0000256" key="10">
    <source>
        <dbReference type="ARBA" id="ARBA00022840"/>
    </source>
</evidence>
<evidence type="ECO:0000259" key="22">
    <source>
        <dbReference type="PROSITE" id="PS50894"/>
    </source>
</evidence>
<evidence type="ECO:0000256" key="7">
    <source>
        <dbReference type="ARBA" id="ARBA00022679"/>
    </source>
</evidence>
<evidence type="ECO:0000256" key="3">
    <source>
        <dbReference type="ARBA" id="ARBA00012438"/>
    </source>
</evidence>
<gene>
    <name evidence="23" type="ORF">CJ301_04160</name>
</gene>
<organism evidence="23 24">
    <name type="scientific">Limimaricola cinnabarinus</name>
    <dbReference type="NCBI Taxonomy" id="1125964"/>
    <lineage>
        <taxon>Bacteria</taxon>
        <taxon>Pseudomonadati</taxon>
        <taxon>Pseudomonadota</taxon>
        <taxon>Alphaproteobacteria</taxon>
        <taxon>Rhodobacterales</taxon>
        <taxon>Paracoccaceae</taxon>
        <taxon>Limimaricola</taxon>
    </lineage>
</organism>
<evidence type="ECO:0000259" key="20">
    <source>
        <dbReference type="PROSITE" id="PS50112"/>
    </source>
</evidence>
<dbReference type="SMART" id="SM00388">
    <property type="entry name" value="HisKA"/>
    <property type="match status" value="1"/>
</dbReference>
<dbReference type="InterPro" id="IPR003661">
    <property type="entry name" value="HisK_dim/P_dom"/>
</dbReference>
<dbReference type="PROSITE" id="PS50113">
    <property type="entry name" value="PAC"/>
    <property type="match status" value="1"/>
</dbReference>
<evidence type="ECO:0000256" key="1">
    <source>
        <dbReference type="ARBA" id="ARBA00000085"/>
    </source>
</evidence>
<keyword evidence="6 15" id="KW-0597">Phosphoprotein</keyword>
<dbReference type="InterPro" id="IPR035965">
    <property type="entry name" value="PAS-like_dom_sf"/>
</dbReference>
<evidence type="ECO:0000256" key="16">
    <source>
        <dbReference type="SAM" id="MobiDB-lite"/>
    </source>
</evidence>
<dbReference type="Pfam" id="PF00989">
    <property type="entry name" value="PAS"/>
    <property type="match status" value="1"/>
</dbReference>
<feature type="transmembrane region" description="Helical" evidence="17">
    <location>
        <begin position="21"/>
        <end position="40"/>
    </location>
</feature>
<dbReference type="Gene3D" id="1.20.120.160">
    <property type="entry name" value="HPT domain"/>
    <property type="match status" value="1"/>
</dbReference>
<feature type="domain" description="HPt" evidence="22">
    <location>
        <begin position="764"/>
        <end position="860"/>
    </location>
</feature>
<evidence type="ECO:0000256" key="5">
    <source>
        <dbReference type="ARBA" id="ARBA00022519"/>
    </source>
</evidence>
<dbReference type="SUPFAM" id="SSF55874">
    <property type="entry name" value="ATPase domain of HSP90 chaperone/DNA topoisomerase II/histidine kinase"/>
    <property type="match status" value="1"/>
</dbReference>
<dbReference type="EMBL" id="NQWH01000004">
    <property type="protein sequence ID" value="PHP28900.1"/>
    <property type="molecule type" value="Genomic_DNA"/>
</dbReference>
<comment type="catalytic activity">
    <reaction evidence="1">
        <text>ATP + protein L-histidine = ADP + protein N-phospho-L-histidine.</text>
        <dbReference type="EC" id="2.7.13.3"/>
    </reaction>
</comment>
<proteinExistence type="predicted"/>
<dbReference type="PROSITE" id="PS50109">
    <property type="entry name" value="HIS_KIN"/>
    <property type="match status" value="1"/>
</dbReference>
<dbReference type="SUPFAM" id="SSF52172">
    <property type="entry name" value="CheY-like"/>
    <property type="match status" value="1"/>
</dbReference>
<evidence type="ECO:0000256" key="14">
    <source>
        <dbReference type="PROSITE-ProRule" id="PRU00110"/>
    </source>
</evidence>
<evidence type="ECO:0000256" key="9">
    <source>
        <dbReference type="ARBA" id="ARBA00022777"/>
    </source>
</evidence>
<keyword evidence="12" id="KW-0902">Two-component regulatory system</keyword>
<dbReference type="SUPFAM" id="SSF47384">
    <property type="entry name" value="Homodimeric domain of signal transducing histidine kinase"/>
    <property type="match status" value="1"/>
</dbReference>
<dbReference type="InterPro" id="IPR001789">
    <property type="entry name" value="Sig_transdc_resp-reg_receiver"/>
</dbReference>
<dbReference type="InterPro" id="IPR013767">
    <property type="entry name" value="PAS_fold"/>
</dbReference>
<comment type="caution">
    <text evidence="23">The sequence shown here is derived from an EMBL/GenBank/DDBJ whole genome shotgun (WGS) entry which is preliminary data.</text>
</comment>
<dbReference type="Gene3D" id="3.40.50.2300">
    <property type="match status" value="1"/>
</dbReference>
<dbReference type="GO" id="GO:0000155">
    <property type="term" value="F:phosphorelay sensor kinase activity"/>
    <property type="evidence" value="ECO:0007669"/>
    <property type="project" value="InterPro"/>
</dbReference>
<dbReference type="PRINTS" id="PR00344">
    <property type="entry name" value="BCTRLSENSOR"/>
</dbReference>
<evidence type="ECO:0000313" key="23">
    <source>
        <dbReference type="EMBL" id="PHP28900.1"/>
    </source>
</evidence>
<evidence type="ECO:0000259" key="18">
    <source>
        <dbReference type="PROSITE" id="PS50109"/>
    </source>
</evidence>
<dbReference type="PROSITE" id="PS50112">
    <property type="entry name" value="PAS"/>
    <property type="match status" value="1"/>
</dbReference>
<dbReference type="SUPFAM" id="SSF55785">
    <property type="entry name" value="PYP-like sensor domain (PAS domain)"/>
    <property type="match status" value="1"/>
</dbReference>
<feature type="domain" description="PAS" evidence="20">
    <location>
        <begin position="221"/>
        <end position="292"/>
    </location>
</feature>
<evidence type="ECO:0000256" key="11">
    <source>
        <dbReference type="ARBA" id="ARBA00022989"/>
    </source>
</evidence>
<evidence type="ECO:0000256" key="13">
    <source>
        <dbReference type="ARBA" id="ARBA00023136"/>
    </source>
</evidence>
<dbReference type="InterPro" id="IPR036641">
    <property type="entry name" value="HPT_dom_sf"/>
</dbReference>
<dbReference type="PROSITE" id="PS50894">
    <property type="entry name" value="HPT"/>
    <property type="match status" value="1"/>
</dbReference>
<dbReference type="Gene3D" id="1.10.287.130">
    <property type="match status" value="1"/>
</dbReference>
<dbReference type="PANTHER" id="PTHR43047:SF64">
    <property type="entry name" value="HISTIDINE KINASE CONTAINING CHEY-HOMOLOGOUS RECEIVER DOMAIN AND PAS DOMAIN-RELATED"/>
    <property type="match status" value="1"/>
</dbReference>
<keyword evidence="9" id="KW-0418">Kinase</keyword>
<dbReference type="PANTHER" id="PTHR43047">
    <property type="entry name" value="TWO-COMPONENT HISTIDINE PROTEIN KINASE"/>
    <property type="match status" value="1"/>
</dbReference>
<evidence type="ECO:0000256" key="12">
    <source>
        <dbReference type="ARBA" id="ARBA00023012"/>
    </source>
</evidence>
<feature type="modified residue" description="Phosphohistidine" evidence="14">
    <location>
        <position position="805"/>
    </location>
</feature>
<dbReference type="PROSITE" id="PS50110">
    <property type="entry name" value="RESPONSE_REGULATORY"/>
    <property type="match status" value="1"/>
</dbReference>
<dbReference type="Pfam" id="PF00512">
    <property type="entry name" value="HisKA"/>
    <property type="match status" value="1"/>
</dbReference>
<dbReference type="InterPro" id="IPR008207">
    <property type="entry name" value="Sig_transdc_His_kin_Hpt_dom"/>
</dbReference>
<keyword evidence="11 17" id="KW-1133">Transmembrane helix</keyword>
<dbReference type="Pfam" id="PF02518">
    <property type="entry name" value="HATPase_c"/>
    <property type="match status" value="1"/>
</dbReference>
<dbReference type="OrthoDB" id="9801651at2"/>
<keyword evidence="5" id="KW-0997">Cell inner membrane</keyword>
<dbReference type="EC" id="2.7.13.3" evidence="3"/>
<dbReference type="CDD" id="cd16922">
    <property type="entry name" value="HATPase_EvgS-ArcB-TorS-like"/>
    <property type="match status" value="1"/>
</dbReference>
<dbReference type="InterPro" id="IPR011006">
    <property type="entry name" value="CheY-like_superfamily"/>
</dbReference>
<comment type="subcellular location">
    <subcellularLocation>
        <location evidence="2">Cell inner membrane</location>
        <topology evidence="2">Multi-pass membrane protein</topology>
    </subcellularLocation>
</comment>
<name>A0A2G1MJU9_9RHOB</name>
<evidence type="ECO:0000256" key="8">
    <source>
        <dbReference type="ARBA" id="ARBA00022692"/>
    </source>
</evidence>
<dbReference type="InterPro" id="IPR004358">
    <property type="entry name" value="Sig_transdc_His_kin-like_C"/>
</dbReference>
<dbReference type="SMART" id="SM00448">
    <property type="entry name" value="REC"/>
    <property type="match status" value="1"/>
</dbReference>
<keyword evidence="10" id="KW-0547">Nucleotide-binding</keyword>
<dbReference type="GO" id="GO:0005886">
    <property type="term" value="C:plasma membrane"/>
    <property type="evidence" value="ECO:0007669"/>
    <property type="project" value="UniProtKB-SubCell"/>
</dbReference>
<dbReference type="InterPro" id="IPR003594">
    <property type="entry name" value="HATPase_dom"/>
</dbReference>
<dbReference type="InterPro" id="IPR000700">
    <property type="entry name" value="PAS-assoc_C"/>
</dbReference>
<dbReference type="CDD" id="cd00130">
    <property type="entry name" value="PAS"/>
    <property type="match status" value="1"/>
</dbReference>
<feature type="region of interest" description="Disordered" evidence="16">
    <location>
        <begin position="731"/>
        <end position="750"/>
    </location>
</feature>
<evidence type="ECO:0000256" key="2">
    <source>
        <dbReference type="ARBA" id="ARBA00004429"/>
    </source>
</evidence>
<feature type="domain" description="Response regulatory" evidence="19">
    <location>
        <begin position="608"/>
        <end position="725"/>
    </location>
</feature>
<evidence type="ECO:0000259" key="19">
    <source>
        <dbReference type="PROSITE" id="PS50110"/>
    </source>
</evidence>
<accession>A0A2G1MJU9</accession>
<keyword evidence="13 17" id="KW-0472">Membrane</keyword>
<sequence>MVRPDAAQGKARRRRLNIRTGLGIAAAIVLTMVLSLGWMLGRQIHMLDSAWTDNTQWTLAQLELENAIFARDVMAEVASDTPDIDGLKLRFDIMVSRLGLVRSGEIGRSLREHPEVPRLLTFIDAYVEEVDRLLAGEVDRAALREVYEATLEVQAHKRDLSLNGLDILAEEAEAHRHEVRRQAEFTALAGGLLLILLGALLRLIDVQRRRVMERDRVLSQTAERLASVIGSSLDAIVVVDHEGSITEFNPAAEEIFGWRKEEVMGRPVFETIVPTDRRAAFAERIRNFLRLGKGELIGAGRLELSAQRRDGEVFPIEAVLTSVDGPKGPLFIGYMRDITDLKASQSRLIDARDAAERADRAKSRFLAVMSHEMRTPLNGIMGVLDLLDTTDLDADQRRQVGVALASAEILLQLVNESLDITRIETGEEKVETLPFAPGPMLQRLLSVLRPLAAEKDLPLELEADEADLGTWYAGDPNRVAQVITNLIGNAIKFTERGSITVRLTLGAEGLDIEVRDTGIGIAPQDIEKVFAEFVSRARPEGRQGRSDGLGLAISRRLARLMGGDIIVQSSPGKGSVFRLELPLQRVPPPLDTPEPNAIVPVTESARLSILVIEDNAVNRMVLRGMLQKFGHAVSEAQNGQKGVERLKAESFDLVLMDFEMPVMGGIDATRAIRETLPADRQPPIIGLTAHGSVSARAAGLGAGMSEVYAKPLRLPVLRRVLAEFEGSAAVPDAQAGHAAPRPEPAARAEPEAGLIDIDDFDEMAEMLGAEQLARALERFEAEWREAEPRLVGDAPAEDSVAALAHKLRGGAAMLGMSKPVETLGEMERRAPALFERGEIGRLDCQITRTLDVARRRLAALETEAVGS</sequence>
<evidence type="ECO:0000256" key="6">
    <source>
        <dbReference type="ARBA" id="ARBA00022553"/>
    </source>
</evidence>
<protein>
    <recommendedName>
        <fullName evidence="3">histidine kinase</fullName>
        <ecNumber evidence="3">2.7.13.3</ecNumber>
    </recommendedName>
</protein>